<evidence type="ECO:0000313" key="5">
    <source>
        <dbReference type="Proteomes" id="UP001367030"/>
    </source>
</evidence>
<accession>A0ABU8X1Q5</accession>
<feature type="region of interest" description="Disordered" evidence="1">
    <location>
        <begin position="206"/>
        <end position="235"/>
    </location>
</feature>
<keyword evidence="5" id="KW-1185">Reference proteome</keyword>
<feature type="chain" id="PRO_5046906693" evidence="2">
    <location>
        <begin position="44"/>
        <end position="575"/>
    </location>
</feature>
<dbReference type="InterPro" id="IPR000917">
    <property type="entry name" value="Sulfatase_N"/>
</dbReference>
<dbReference type="InterPro" id="IPR017850">
    <property type="entry name" value="Alkaline_phosphatase_core_sf"/>
</dbReference>
<feature type="domain" description="Sulfatase N-terminal" evidence="3">
    <location>
        <begin position="50"/>
        <end position="398"/>
    </location>
</feature>
<dbReference type="InterPro" id="IPR052701">
    <property type="entry name" value="GAG_Ulvan_Degrading_Sulfatases"/>
</dbReference>
<gene>
    <name evidence="4" type="ORF">WKW79_03955</name>
</gene>
<feature type="region of interest" description="Disordered" evidence="1">
    <location>
        <begin position="549"/>
        <end position="575"/>
    </location>
</feature>
<dbReference type="Pfam" id="PF00884">
    <property type="entry name" value="Sulfatase"/>
    <property type="match status" value="1"/>
</dbReference>
<protein>
    <submittedName>
        <fullName evidence="4">Arylsulfatase</fullName>
    </submittedName>
</protein>
<comment type="caution">
    <text evidence="4">The sequence shown here is derived from an EMBL/GenBank/DDBJ whole genome shotgun (WGS) entry which is preliminary data.</text>
</comment>
<sequence length="575" mass="62154">MNDSSAAACRNAQQPAFLRRGTAAVAGLMIAAATAAFAPQAQAQAAATPPNILVIMGDDIGIWNLSAYSRGSMGYRTPNIDSIAREGAIFTDHYAQPSCTAGRAAFITGQLPIRTGLTAVGFVGAKQGIQSTDATLAEVLKAKGYATGQFGKNHLGDRNEYLPTVHGFDEFFGNLYHLNTEEEPEDVDYPTDPAFKKRHGPRGVLHCTARKDDNPATPTDARFGPWGAQNCEDTGPLTKKRMETVDSEFIGGAEKFMAKAKADKKPFFVWLNTTRMHVFTHAPQDYYKRCRAITSGNDPHCAGMLQHDEEVGGLLNSLKKMGLDQNTIVVYTTDNGPEHSTFPEGATTPYRSEKMTTWEGGVRVPAMIKWPGRIQPGTELNGIQSHEDLFTSLAAAGGAADIKERLAKGDALGTSVVKKGFIDGVNNIDYWSGKSQESARKNFFYYEESTLRAIRMNQWKVSFGSRDGYYGGSTTYPLPFVINLRQDPFESYTQAPGPRADVTQHKTWLFNGVLEQLMQHVGSLKAFPPSQKSASLDVNKLIESMVNAGAARPPAPAAAPAPAPGAAPAPAPAQQ</sequence>
<feature type="compositionally biased region" description="Pro residues" evidence="1">
    <location>
        <begin position="553"/>
        <end position="575"/>
    </location>
</feature>
<keyword evidence="2" id="KW-0732">Signal</keyword>
<proteinExistence type="predicted"/>
<dbReference type="CDD" id="cd16142">
    <property type="entry name" value="ARS_like"/>
    <property type="match status" value="1"/>
</dbReference>
<evidence type="ECO:0000256" key="1">
    <source>
        <dbReference type="SAM" id="MobiDB-lite"/>
    </source>
</evidence>
<dbReference type="Gene3D" id="3.30.1120.10">
    <property type="match status" value="1"/>
</dbReference>
<dbReference type="Gene3D" id="3.40.720.10">
    <property type="entry name" value="Alkaline Phosphatase, subunit A"/>
    <property type="match status" value="1"/>
</dbReference>
<evidence type="ECO:0000259" key="3">
    <source>
        <dbReference type="Pfam" id="PF00884"/>
    </source>
</evidence>
<dbReference type="Proteomes" id="UP001367030">
    <property type="component" value="Unassembled WGS sequence"/>
</dbReference>
<dbReference type="SUPFAM" id="SSF53649">
    <property type="entry name" value="Alkaline phosphatase-like"/>
    <property type="match status" value="1"/>
</dbReference>
<evidence type="ECO:0000256" key="2">
    <source>
        <dbReference type="SAM" id="SignalP"/>
    </source>
</evidence>
<evidence type="ECO:0000313" key="4">
    <source>
        <dbReference type="EMBL" id="MEJ8853706.1"/>
    </source>
</evidence>
<organism evidence="4 5">
    <name type="scientific">Variovorax robiniae</name>
    <dbReference type="NCBI Taxonomy" id="1836199"/>
    <lineage>
        <taxon>Bacteria</taxon>
        <taxon>Pseudomonadati</taxon>
        <taxon>Pseudomonadota</taxon>
        <taxon>Betaproteobacteria</taxon>
        <taxon>Burkholderiales</taxon>
        <taxon>Comamonadaceae</taxon>
        <taxon>Variovorax</taxon>
    </lineage>
</organism>
<feature type="signal peptide" evidence="2">
    <location>
        <begin position="1"/>
        <end position="43"/>
    </location>
</feature>
<dbReference type="PANTHER" id="PTHR43751">
    <property type="entry name" value="SULFATASE"/>
    <property type="match status" value="1"/>
</dbReference>
<dbReference type="RefSeq" id="WP_340333783.1">
    <property type="nucleotide sequence ID" value="NZ_JBBKZS010000001.1"/>
</dbReference>
<dbReference type="PANTHER" id="PTHR43751:SF2">
    <property type="entry name" value="SULFATASE N-TERMINAL DOMAIN-CONTAINING PROTEIN"/>
    <property type="match status" value="1"/>
</dbReference>
<dbReference type="EMBL" id="JBBKZS010000001">
    <property type="protein sequence ID" value="MEJ8853706.1"/>
    <property type="molecule type" value="Genomic_DNA"/>
</dbReference>
<reference evidence="4 5" key="1">
    <citation type="submission" date="2024-03" db="EMBL/GenBank/DDBJ databases">
        <title>Novel species of the genus Variovorax.</title>
        <authorList>
            <person name="Liu Q."/>
            <person name="Xin Y.-H."/>
        </authorList>
    </citation>
    <scope>NUCLEOTIDE SEQUENCE [LARGE SCALE GENOMIC DNA]</scope>
    <source>
        <strain evidence="4 5">KACC 18901</strain>
    </source>
</reference>
<name>A0ABU8X1Q5_9BURK</name>